<proteinExistence type="predicted"/>
<sequence>MSKGKHTVQQNETLSHVAKQHYGKVDYWKGLVKANKDIIKKYDFNSGYVLITPGQQLDLPSDLTVKAYTDNINEQINLSGADHVTFDF</sequence>
<gene>
    <name evidence="2" type="ORF">Megvenef_00770</name>
</gene>
<accession>A0ABU5NC95</accession>
<evidence type="ECO:0000313" key="3">
    <source>
        <dbReference type="Proteomes" id="UP001291687"/>
    </source>
</evidence>
<protein>
    <submittedName>
        <fullName evidence="2">LysM domain/BON superfamily domain protein</fullName>
    </submittedName>
</protein>
<dbReference type="Gene3D" id="3.10.350.10">
    <property type="entry name" value="LysM domain"/>
    <property type="match status" value="1"/>
</dbReference>
<name>A0ABU5NC95_9RICK</name>
<evidence type="ECO:0000259" key="1">
    <source>
        <dbReference type="SMART" id="SM00257"/>
    </source>
</evidence>
<reference evidence="2 3" key="1">
    <citation type="submission" date="2023-03" db="EMBL/GenBank/DDBJ databases">
        <title>Host association and intracellularity evolved multiple times independently in the Rickettsiales.</title>
        <authorList>
            <person name="Castelli M."/>
            <person name="Nardi T."/>
            <person name="Gammuto L."/>
            <person name="Bellinzona G."/>
            <person name="Sabaneyeva E."/>
            <person name="Potekhin A."/>
            <person name="Serra V."/>
            <person name="Petroni G."/>
            <person name="Sassera D."/>
        </authorList>
    </citation>
    <scope>NUCLEOTIDE SEQUENCE [LARGE SCALE GENOMIC DNA]</scope>
    <source>
        <strain evidence="2 3">Sr 2-6</strain>
    </source>
</reference>
<feature type="domain" description="LysM" evidence="1">
    <location>
        <begin position="5"/>
        <end position="60"/>
    </location>
</feature>
<comment type="caution">
    <text evidence="2">The sequence shown here is derived from an EMBL/GenBank/DDBJ whole genome shotgun (WGS) entry which is preliminary data.</text>
</comment>
<dbReference type="InterPro" id="IPR036779">
    <property type="entry name" value="LysM_dom_sf"/>
</dbReference>
<organism evidence="2 3">
    <name type="scientific">Candidatus Megaera venefica</name>
    <dbReference type="NCBI Taxonomy" id="2055910"/>
    <lineage>
        <taxon>Bacteria</taxon>
        <taxon>Pseudomonadati</taxon>
        <taxon>Pseudomonadota</taxon>
        <taxon>Alphaproteobacteria</taxon>
        <taxon>Rickettsiales</taxon>
        <taxon>Rickettsiaceae</taxon>
        <taxon>Candidatus Megaera</taxon>
    </lineage>
</organism>
<dbReference type="InterPro" id="IPR018392">
    <property type="entry name" value="LysM"/>
</dbReference>
<dbReference type="SMART" id="SM00257">
    <property type="entry name" value="LysM"/>
    <property type="match status" value="1"/>
</dbReference>
<keyword evidence="3" id="KW-1185">Reference proteome</keyword>
<dbReference type="CDD" id="cd00118">
    <property type="entry name" value="LysM"/>
    <property type="match status" value="1"/>
</dbReference>
<evidence type="ECO:0000313" key="2">
    <source>
        <dbReference type="EMBL" id="MEA0970801.1"/>
    </source>
</evidence>
<dbReference type="EMBL" id="JARJFB010000048">
    <property type="protein sequence ID" value="MEA0970801.1"/>
    <property type="molecule type" value="Genomic_DNA"/>
</dbReference>
<dbReference type="Proteomes" id="UP001291687">
    <property type="component" value="Unassembled WGS sequence"/>
</dbReference>
<dbReference type="RefSeq" id="WP_322776704.1">
    <property type="nucleotide sequence ID" value="NZ_JARJFB010000048.1"/>
</dbReference>